<name>A0A5J9UNR8_9POAL</name>
<dbReference type="EMBL" id="RWGY01000013">
    <property type="protein sequence ID" value="TVU24998.1"/>
    <property type="molecule type" value="Genomic_DNA"/>
</dbReference>
<evidence type="ECO:0000313" key="7">
    <source>
        <dbReference type="EMBL" id="TVU24998.1"/>
    </source>
</evidence>
<evidence type="ECO:0000313" key="8">
    <source>
        <dbReference type="Proteomes" id="UP000324897"/>
    </source>
</evidence>
<comment type="caution">
    <text evidence="7">The sequence shown here is derived from an EMBL/GenBank/DDBJ whole genome shotgun (WGS) entry which is preliminary data.</text>
</comment>
<dbReference type="Pfam" id="PF14368">
    <property type="entry name" value="LTP_2"/>
    <property type="match status" value="1"/>
</dbReference>
<dbReference type="Gene3D" id="1.10.110.10">
    <property type="entry name" value="Plant lipid-transfer and hydrophobic proteins"/>
    <property type="match status" value="1"/>
</dbReference>
<dbReference type="Gramene" id="TVU24998">
    <property type="protein sequence ID" value="TVU24998"/>
    <property type="gene ID" value="EJB05_27472"/>
</dbReference>
<evidence type="ECO:0000256" key="5">
    <source>
        <dbReference type="SAM" id="SignalP"/>
    </source>
</evidence>
<keyword evidence="2 5" id="KW-0732">Signal</keyword>
<feature type="domain" description="Bifunctional inhibitor/plant lipid transfer protein/seed storage helical" evidence="6">
    <location>
        <begin position="82"/>
        <end position="164"/>
    </location>
</feature>
<reference evidence="7 8" key="1">
    <citation type="journal article" date="2019" name="Sci. Rep.">
        <title>A high-quality genome of Eragrostis curvula grass provides insights into Poaceae evolution and supports new strategies to enhance forage quality.</title>
        <authorList>
            <person name="Carballo J."/>
            <person name="Santos B.A.C.M."/>
            <person name="Zappacosta D."/>
            <person name="Garbus I."/>
            <person name="Selva J.P."/>
            <person name="Gallo C.A."/>
            <person name="Diaz A."/>
            <person name="Albertini E."/>
            <person name="Caccamo M."/>
            <person name="Echenique V."/>
        </authorList>
    </citation>
    <scope>NUCLEOTIDE SEQUENCE [LARGE SCALE GENOMIC DNA]</scope>
    <source>
        <strain evidence="8">cv. Victoria</strain>
        <tissue evidence="7">Leaf</tissue>
    </source>
</reference>
<dbReference type="Proteomes" id="UP000324897">
    <property type="component" value="Chromosome 2"/>
</dbReference>
<dbReference type="OrthoDB" id="659547at2759"/>
<dbReference type="CDD" id="cd00010">
    <property type="entry name" value="AAI_LTSS"/>
    <property type="match status" value="1"/>
</dbReference>
<accession>A0A5J9UNR8</accession>
<organism evidence="7 8">
    <name type="scientific">Eragrostis curvula</name>
    <name type="common">weeping love grass</name>
    <dbReference type="NCBI Taxonomy" id="38414"/>
    <lineage>
        <taxon>Eukaryota</taxon>
        <taxon>Viridiplantae</taxon>
        <taxon>Streptophyta</taxon>
        <taxon>Embryophyta</taxon>
        <taxon>Tracheophyta</taxon>
        <taxon>Spermatophyta</taxon>
        <taxon>Magnoliopsida</taxon>
        <taxon>Liliopsida</taxon>
        <taxon>Poales</taxon>
        <taxon>Poaceae</taxon>
        <taxon>PACMAD clade</taxon>
        <taxon>Chloridoideae</taxon>
        <taxon>Eragrostideae</taxon>
        <taxon>Eragrostidinae</taxon>
        <taxon>Eragrostis</taxon>
    </lineage>
</organism>
<feature type="chain" id="PRO_5023920885" description="Bifunctional inhibitor/plant lipid transfer protein/seed storage helical domain-containing protein" evidence="5">
    <location>
        <begin position="22"/>
        <end position="181"/>
    </location>
</feature>
<dbReference type="SUPFAM" id="SSF47699">
    <property type="entry name" value="Bifunctional inhibitor/lipid-transfer protein/seed storage 2S albumin"/>
    <property type="match status" value="1"/>
</dbReference>
<keyword evidence="4" id="KW-0325">Glycoprotein</keyword>
<dbReference type="InterPro" id="IPR016140">
    <property type="entry name" value="Bifunc_inhib/LTP/seed_store"/>
</dbReference>
<sequence length="181" mass="18565">MASQATASIVLLLLAAAAVFTATDEASLPLPKPFAPVAMLKPSSSKSRNPASVALPKPSLKLSLPASVAAPPKSSPPASATCVASLLELSPCLSFFRDAGATAAPPGCCNGLRTIIDTQALCLCHIVNHTLERAIGVDIPIDRAFQLLGDICRLGLPPEIITSCGDKDRVPPLYTCPAPSA</sequence>
<evidence type="ECO:0000259" key="6">
    <source>
        <dbReference type="SMART" id="SM00499"/>
    </source>
</evidence>
<dbReference type="AlphaFoldDB" id="A0A5J9UNR8"/>
<dbReference type="InterPro" id="IPR036312">
    <property type="entry name" value="Bifun_inhib/LTP/seed_sf"/>
</dbReference>
<proteinExistence type="inferred from homology"/>
<protein>
    <recommendedName>
        <fullName evidence="6">Bifunctional inhibitor/plant lipid transfer protein/seed storage helical domain-containing protein</fullName>
    </recommendedName>
</protein>
<dbReference type="SMART" id="SM00499">
    <property type="entry name" value="AAI"/>
    <property type="match status" value="1"/>
</dbReference>
<evidence type="ECO:0000256" key="3">
    <source>
        <dbReference type="ARBA" id="ARBA00023157"/>
    </source>
</evidence>
<feature type="signal peptide" evidence="5">
    <location>
        <begin position="1"/>
        <end position="21"/>
    </location>
</feature>
<gene>
    <name evidence="7" type="ORF">EJB05_27472</name>
</gene>
<keyword evidence="8" id="KW-1185">Reference proteome</keyword>
<evidence type="ECO:0000256" key="2">
    <source>
        <dbReference type="ARBA" id="ARBA00022729"/>
    </source>
</evidence>
<dbReference type="InterPro" id="IPR043325">
    <property type="entry name" value="LTSS"/>
</dbReference>
<evidence type="ECO:0000256" key="4">
    <source>
        <dbReference type="ARBA" id="ARBA00023180"/>
    </source>
</evidence>
<keyword evidence="3" id="KW-1015">Disulfide bond</keyword>
<evidence type="ECO:0000256" key="1">
    <source>
        <dbReference type="ARBA" id="ARBA00009748"/>
    </source>
</evidence>
<dbReference type="PANTHER" id="PTHR33044">
    <property type="entry name" value="BIFUNCTIONAL INHIBITOR/LIPID-TRANSFER PROTEIN/SEED STORAGE 2S ALBUMIN SUPERFAMILY PROTEIN-RELATED"/>
    <property type="match status" value="1"/>
</dbReference>
<comment type="similarity">
    <text evidence="1">Belongs to the plant LTP family.</text>
</comment>